<dbReference type="EMBL" id="MFGX01000005">
    <property type="protein sequence ID" value="OGF57710.1"/>
    <property type="molecule type" value="Genomic_DNA"/>
</dbReference>
<dbReference type="Gene3D" id="3.40.50.300">
    <property type="entry name" value="P-loop containing nucleotide triphosphate hydrolases"/>
    <property type="match status" value="1"/>
</dbReference>
<keyword evidence="4 7" id="KW-0067">ATP-binding</keyword>
<evidence type="ECO:0000259" key="6">
    <source>
        <dbReference type="PROSITE" id="PS50893"/>
    </source>
</evidence>
<dbReference type="PROSITE" id="PS50893">
    <property type="entry name" value="ABC_TRANSPORTER_2"/>
    <property type="match status" value="1"/>
</dbReference>
<dbReference type="PROSITE" id="PS00211">
    <property type="entry name" value="ABC_TRANSPORTER_1"/>
    <property type="match status" value="1"/>
</dbReference>
<feature type="domain" description="ABC transporter" evidence="6">
    <location>
        <begin position="1"/>
        <end position="234"/>
    </location>
</feature>
<organism evidence="7 8">
    <name type="scientific">Fraserbacteria sp. (strain RBG_16_55_9)</name>
    <dbReference type="NCBI Taxonomy" id="1817864"/>
    <lineage>
        <taxon>Bacteria</taxon>
        <taxon>Candidatus Fraseribacteriota</taxon>
    </lineage>
</organism>
<dbReference type="AlphaFoldDB" id="A0A1F5V2R3"/>
<dbReference type="STRING" id="1817864.A2Z21_04020"/>
<gene>
    <name evidence="7" type="ORF">A2Z21_04020</name>
</gene>
<dbReference type="SMART" id="SM00382">
    <property type="entry name" value="AAA"/>
    <property type="match status" value="1"/>
</dbReference>
<dbReference type="InterPro" id="IPR003439">
    <property type="entry name" value="ABC_transporter-like_ATP-bd"/>
</dbReference>
<evidence type="ECO:0000256" key="2">
    <source>
        <dbReference type="ARBA" id="ARBA00022448"/>
    </source>
</evidence>
<dbReference type="CDD" id="cd03224">
    <property type="entry name" value="ABC_TM1139_LivF_branched"/>
    <property type="match status" value="1"/>
</dbReference>
<protein>
    <submittedName>
        <fullName evidence="7">ABC transporter ATP-binding protein</fullName>
    </submittedName>
</protein>
<dbReference type="InterPro" id="IPR052156">
    <property type="entry name" value="BCAA_Transport_ATP-bd_LivF"/>
</dbReference>
<dbReference type="PANTHER" id="PTHR43820:SF4">
    <property type="entry name" value="HIGH-AFFINITY BRANCHED-CHAIN AMINO ACID TRANSPORT ATP-BINDING PROTEIN LIVF"/>
    <property type="match status" value="1"/>
</dbReference>
<evidence type="ECO:0000256" key="3">
    <source>
        <dbReference type="ARBA" id="ARBA00022741"/>
    </source>
</evidence>
<keyword evidence="2" id="KW-0813">Transport</keyword>
<dbReference type="GO" id="GO:0015807">
    <property type="term" value="P:L-amino acid transport"/>
    <property type="evidence" value="ECO:0007669"/>
    <property type="project" value="TreeGrafter"/>
</dbReference>
<proteinExistence type="inferred from homology"/>
<dbReference type="Proteomes" id="UP000179157">
    <property type="component" value="Unassembled WGS sequence"/>
</dbReference>
<dbReference type="InterPro" id="IPR003593">
    <property type="entry name" value="AAA+_ATPase"/>
</dbReference>
<dbReference type="Pfam" id="PF00005">
    <property type="entry name" value="ABC_tran"/>
    <property type="match status" value="1"/>
</dbReference>
<evidence type="ECO:0000256" key="1">
    <source>
        <dbReference type="ARBA" id="ARBA00005417"/>
    </source>
</evidence>
<dbReference type="GO" id="GO:0015658">
    <property type="term" value="F:branched-chain amino acid transmembrane transporter activity"/>
    <property type="evidence" value="ECO:0007669"/>
    <property type="project" value="TreeGrafter"/>
</dbReference>
<evidence type="ECO:0000313" key="7">
    <source>
        <dbReference type="EMBL" id="OGF57710.1"/>
    </source>
</evidence>
<evidence type="ECO:0000256" key="5">
    <source>
        <dbReference type="ARBA" id="ARBA00022970"/>
    </source>
</evidence>
<comment type="similarity">
    <text evidence="1">Belongs to the ABC transporter superfamily.</text>
</comment>
<dbReference type="GO" id="GO:0005524">
    <property type="term" value="F:ATP binding"/>
    <property type="evidence" value="ECO:0007669"/>
    <property type="project" value="UniProtKB-KW"/>
</dbReference>
<evidence type="ECO:0000313" key="8">
    <source>
        <dbReference type="Proteomes" id="UP000179157"/>
    </source>
</evidence>
<dbReference type="GO" id="GO:0016887">
    <property type="term" value="F:ATP hydrolysis activity"/>
    <property type="evidence" value="ECO:0007669"/>
    <property type="project" value="InterPro"/>
</dbReference>
<dbReference type="SUPFAM" id="SSF52540">
    <property type="entry name" value="P-loop containing nucleoside triphosphate hydrolases"/>
    <property type="match status" value="1"/>
</dbReference>
<dbReference type="InterPro" id="IPR027417">
    <property type="entry name" value="P-loop_NTPase"/>
</dbReference>
<sequence length="234" mass="26228">MKLLEVNGLDVFYGKAQALRGVSFTVQEGEFASVIGSNGAGKTTLFNAISGLLPYQGEIGFAGQKLPSKPHEIVQSGLIHCPEGRSLFAYLSVLDNLQLGAYRRKDREIERDLRVVFELFPRLEERERQLVHTLSGGEQQMVAIGRALMGRPRLLLLDEPTLGLAPIVRSHISQALDAIQERYRMTILLAEQNADFAFKHSKRIYLLETGQIVREGTAEELKRDDYIRQAYLGS</sequence>
<reference evidence="7 8" key="1">
    <citation type="journal article" date="2016" name="Nat. Commun.">
        <title>Thousands of microbial genomes shed light on interconnected biogeochemical processes in an aquifer system.</title>
        <authorList>
            <person name="Anantharaman K."/>
            <person name="Brown C.T."/>
            <person name="Hug L.A."/>
            <person name="Sharon I."/>
            <person name="Castelle C.J."/>
            <person name="Probst A.J."/>
            <person name="Thomas B.C."/>
            <person name="Singh A."/>
            <person name="Wilkins M.J."/>
            <person name="Karaoz U."/>
            <person name="Brodie E.L."/>
            <person name="Williams K.H."/>
            <person name="Hubbard S.S."/>
            <person name="Banfield J.F."/>
        </authorList>
    </citation>
    <scope>NUCLEOTIDE SEQUENCE [LARGE SCALE GENOMIC DNA]</scope>
    <source>
        <strain evidence="8">RBG_16_55_9</strain>
    </source>
</reference>
<name>A0A1F5V2R3_FRAXR</name>
<comment type="caution">
    <text evidence="7">The sequence shown here is derived from an EMBL/GenBank/DDBJ whole genome shotgun (WGS) entry which is preliminary data.</text>
</comment>
<keyword evidence="5" id="KW-0029">Amino-acid transport</keyword>
<dbReference type="PANTHER" id="PTHR43820">
    <property type="entry name" value="HIGH-AFFINITY BRANCHED-CHAIN AMINO ACID TRANSPORT ATP-BINDING PROTEIN LIVF"/>
    <property type="match status" value="1"/>
</dbReference>
<keyword evidence="3" id="KW-0547">Nucleotide-binding</keyword>
<evidence type="ECO:0000256" key="4">
    <source>
        <dbReference type="ARBA" id="ARBA00022840"/>
    </source>
</evidence>
<accession>A0A1F5V2R3</accession>
<dbReference type="InterPro" id="IPR017871">
    <property type="entry name" value="ABC_transporter-like_CS"/>
</dbReference>